<reference evidence="2 3" key="1">
    <citation type="journal article" date="2017" name="Genome Announc.">
        <title>Twelve Complete Reference Genomes of Clinical Isolates in the Capnocytophaga Genus.</title>
        <authorList>
            <person name="Villarma A."/>
            <person name="Gulvik C.A."/>
            <person name="Rowe L.A."/>
            <person name="Sheth M."/>
            <person name="Juieng P."/>
            <person name="Nicholson A.C."/>
            <person name="Loparev V.N."/>
            <person name="McQuiston J.R."/>
        </authorList>
    </citation>
    <scope>NUCLEOTIDE SEQUENCE [LARGE SCALE GENOMIC DNA]</scope>
    <source>
        <strain evidence="2 3">G7591</strain>
    </source>
</reference>
<evidence type="ECO:0000313" key="3">
    <source>
        <dbReference type="Proteomes" id="UP000242855"/>
    </source>
</evidence>
<accession>A0A250E794</accession>
<keyword evidence="2" id="KW-0449">Lipoprotein</keyword>
<dbReference type="PROSITE" id="PS51257">
    <property type="entry name" value="PROKAR_LIPOPROTEIN"/>
    <property type="match status" value="1"/>
</dbReference>
<dbReference type="Proteomes" id="UP000242855">
    <property type="component" value="Chromosome"/>
</dbReference>
<dbReference type="SUPFAM" id="SSF48452">
    <property type="entry name" value="TPR-like"/>
    <property type="match status" value="1"/>
</dbReference>
<organism evidence="2 3">
    <name type="scientific">Capnocytophaga cynodegmi</name>
    <dbReference type="NCBI Taxonomy" id="28189"/>
    <lineage>
        <taxon>Bacteria</taxon>
        <taxon>Pseudomonadati</taxon>
        <taxon>Bacteroidota</taxon>
        <taxon>Flavobacteriia</taxon>
        <taxon>Flavobacteriales</taxon>
        <taxon>Flavobacteriaceae</taxon>
        <taxon>Capnocytophaga</taxon>
    </lineage>
</organism>
<feature type="signal peptide" evidence="1">
    <location>
        <begin position="1"/>
        <end position="31"/>
    </location>
</feature>
<dbReference type="KEGG" id="ccyn:CGC48_09530"/>
<dbReference type="InterPro" id="IPR011990">
    <property type="entry name" value="TPR-like_helical_dom_sf"/>
</dbReference>
<keyword evidence="1" id="KW-0732">Signal</keyword>
<dbReference type="Pfam" id="PF12741">
    <property type="entry name" value="SusD-like"/>
    <property type="match status" value="1"/>
</dbReference>
<gene>
    <name evidence="2" type="ORF">CGC48_09530</name>
</gene>
<dbReference type="EMBL" id="CP022378">
    <property type="protein sequence ID" value="ATA68839.1"/>
    <property type="molecule type" value="Genomic_DNA"/>
</dbReference>
<sequence length="559" mass="63009">MKMININRYRTILLSSISSMVLLSSCTKDFAEVNTNQLLPDGHQKTLDGLASGGLFPGFIQNVIPTRSPGQDTDLPNRYQVALNLAGDNWSGYFSPGNSTWNDSKNYTNYYVIDGWSNYAFSTMVERIINPFMEIKAAMHDVEIAEDKSLIYHKKDLASQSVFSVAQIIKIMAYHRTTDMFGPVPYSKIGAGRLTVPYDSQEDVYRSFLKELDEAVTTLNEYFASGGSKIIADYDPVYQGNTAKWIKLGNSLMLRLAMRVRYADAALAQEYIKKAYENQGGLLAGKEDIAKLQTNGKFIYFNSVELLWKTYGEVKMGATIYSYLKGYSDPRIAKYFQKGVDSNKEDYYAVRSGITKITDNRYKDFSNPNIQESTPTYWMKASEVQFLLAEAALFGIISGDAEEFYNKGIALSFQENELPVDLYTSTSGTPANYTDSKNNSYNADAVSTVDKKWNKSYSEEEKLEQIITQKYLAIYPDGQEAWTEWRRTGYPRMFKVPVNNSNVSAKDINASGTDGGMRRLPFPLNEYRLNSDNVNAAKALLGGNDDAATNVWWDKKSKK</sequence>
<dbReference type="CDD" id="cd08977">
    <property type="entry name" value="SusD"/>
    <property type="match status" value="1"/>
</dbReference>
<name>A0A250E794_9FLAO</name>
<dbReference type="InterPro" id="IPR024302">
    <property type="entry name" value="SusD-like"/>
</dbReference>
<feature type="chain" id="PRO_5012942133" evidence="1">
    <location>
        <begin position="32"/>
        <end position="559"/>
    </location>
</feature>
<proteinExistence type="predicted"/>
<dbReference type="Gene3D" id="1.25.40.390">
    <property type="match status" value="1"/>
</dbReference>
<protein>
    <submittedName>
        <fullName evidence="2">SusD/RagB family nutrient-binding outer membrane lipoprotein</fullName>
    </submittedName>
</protein>
<evidence type="ECO:0000313" key="2">
    <source>
        <dbReference type="EMBL" id="ATA68839.1"/>
    </source>
</evidence>
<dbReference type="AlphaFoldDB" id="A0A250E794"/>
<evidence type="ECO:0000256" key="1">
    <source>
        <dbReference type="SAM" id="SignalP"/>
    </source>
</evidence>